<dbReference type="PANTHER" id="PTHR45833:SF1">
    <property type="entry name" value="METHIONINE SYNTHASE"/>
    <property type="match status" value="1"/>
</dbReference>
<dbReference type="SMART" id="SM01018">
    <property type="entry name" value="B12-binding_2"/>
    <property type="match status" value="1"/>
</dbReference>
<evidence type="ECO:0000256" key="2">
    <source>
        <dbReference type="ARBA" id="ARBA00022723"/>
    </source>
</evidence>
<sequence>MAILEEIKNAIITYKPPLVKQYCQQALEQGYKPEEILEQGLIAGMNVIGEKFKRNEIFVPEVLIAAKATHAGLDVLKPLLSASQTNTRGKVVIGTVKDDYHDIGKNLVAMMLEGAGFKVIDLGMDVAPEKFIAAAKEHEADIVAMSCLITSTLNWVEATIKAFQEAGLRDKVKIMVGGGAVLEDYAREIGADGYGKNASEAVDVAKSLLKVS</sequence>
<dbReference type="Gene3D" id="3.40.50.280">
    <property type="entry name" value="Cobalamin-binding domain"/>
    <property type="match status" value="1"/>
</dbReference>
<evidence type="ECO:0000256" key="1">
    <source>
        <dbReference type="ARBA" id="ARBA00010854"/>
    </source>
</evidence>
<gene>
    <name evidence="6" type="ORF">SAMN00808754_0634</name>
</gene>
<dbReference type="GO" id="GO:0050667">
    <property type="term" value="P:homocysteine metabolic process"/>
    <property type="evidence" value="ECO:0007669"/>
    <property type="project" value="TreeGrafter"/>
</dbReference>
<evidence type="ECO:0000256" key="3">
    <source>
        <dbReference type="ARBA" id="ARBA00023285"/>
    </source>
</evidence>
<dbReference type="InterPro" id="IPR006158">
    <property type="entry name" value="Cobalamin-bd"/>
</dbReference>
<dbReference type="GO" id="GO:0046872">
    <property type="term" value="F:metal ion binding"/>
    <property type="evidence" value="ECO:0007669"/>
    <property type="project" value="UniProtKB-KW"/>
</dbReference>
<dbReference type="SUPFAM" id="SSF47644">
    <property type="entry name" value="Methionine synthase domain"/>
    <property type="match status" value="1"/>
</dbReference>
<keyword evidence="7" id="KW-1185">Reference proteome</keyword>
<dbReference type="GO" id="GO:0005829">
    <property type="term" value="C:cytosol"/>
    <property type="evidence" value="ECO:0007669"/>
    <property type="project" value="TreeGrafter"/>
</dbReference>
<dbReference type="CDD" id="cd02070">
    <property type="entry name" value="corrinoid_protein_B12-BD"/>
    <property type="match status" value="1"/>
</dbReference>
<dbReference type="GO" id="GO:0032259">
    <property type="term" value="P:methylation"/>
    <property type="evidence" value="ECO:0007669"/>
    <property type="project" value="UniProtKB-KW"/>
</dbReference>
<proteinExistence type="inferred from homology"/>
<comment type="similarity">
    <text evidence="1">Belongs to the methylamine corrinoid protein family.</text>
</comment>
<dbReference type="EMBL" id="LT838272">
    <property type="protein sequence ID" value="SMB92419.1"/>
    <property type="molecule type" value="Genomic_DNA"/>
</dbReference>
<dbReference type="PROSITE" id="PS51332">
    <property type="entry name" value="B12_BINDING"/>
    <property type="match status" value="1"/>
</dbReference>
<dbReference type="OrthoDB" id="9783599at2"/>
<dbReference type="AlphaFoldDB" id="A0A1W1VG83"/>
<dbReference type="InterPro" id="IPR050554">
    <property type="entry name" value="Met_Synthase/Corrinoid"/>
</dbReference>
<evidence type="ECO:0000313" key="6">
    <source>
        <dbReference type="EMBL" id="SMB92419.1"/>
    </source>
</evidence>
<organism evidence="6 7">
    <name type="scientific">Thermanaeromonas toyohensis ToBE</name>
    <dbReference type="NCBI Taxonomy" id="698762"/>
    <lineage>
        <taxon>Bacteria</taxon>
        <taxon>Bacillati</taxon>
        <taxon>Bacillota</taxon>
        <taxon>Clostridia</taxon>
        <taxon>Neomoorellales</taxon>
        <taxon>Neomoorellaceae</taxon>
        <taxon>Thermanaeromonas</taxon>
    </lineage>
</organism>
<dbReference type="Pfam" id="PF02607">
    <property type="entry name" value="B12-binding_2"/>
    <property type="match status" value="1"/>
</dbReference>
<keyword evidence="6" id="KW-0808">Transferase</keyword>
<dbReference type="RefSeq" id="WP_084663958.1">
    <property type="nucleotide sequence ID" value="NZ_LT838272.1"/>
</dbReference>
<name>A0A1W1VG83_9FIRM</name>
<evidence type="ECO:0000259" key="5">
    <source>
        <dbReference type="PROSITE" id="PS51337"/>
    </source>
</evidence>
<feature type="domain" description="B12-binding" evidence="4">
    <location>
        <begin position="88"/>
        <end position="212"/>
    </location>
</feature>
<dbReference type="GO" id="GO:0046653">
    <property type="term" value="P:tetrahydrofolate metabolic process"/>
    <property type="evidence" value="ECO:0007669"/>
    <property type="project" value="TreeGrafter"/>
</dbReference>
<accession>A0A1W1VG83</accession>
<dbReference type="Proteomes" id="UP000192569">
    <property type="component" value="Chromosome I"/>
</dbReference>
<dbReference type="InterPro" id="IPR036724">
    <property type="entry name" value="Cobalamin-bd_sf"/>
</dbReference>
<feature type="domain" description="B12-binding N-terminal" evidence="5">
    <location>
        <begin position="1"/>
        <end position="88"/>
    </location>
</feature>
<dbReference type="SUPFAM" id="SSF52242">
    <property type="entry name" value="Cobalamin (vitamin B12)-binding domain"/>
    <property type="match status" value="1"/>
</dbReference>
<reference evidence="6 7" key="1">
    <citation type="submission" date="2017-04" db="EMBL/GenBank/DDBJ databases">
        <authorList>
            <person name="Afonso C.L."/>
            <person name="Miller P.J."/>
            <person name="Scott M.A."/>
            <person name="Spackman E."/>
            <person name="Goraichik I."/>
            <person name="Dimitrov K.M."/>
            <person name="Suarez D.L."/>
            <person name="Swayne D.E."/>
        </authorList>
    </citation>
    <scope>NUCLEOTIDE SEQUENCE [LARGE SCALE GENOMIC DNA]</scope>
    <source>
        <strain evidence="6 7">ToBE</strain>
    </source>
</reference>
<keyword evidence="2" id="KW-0479">Metal-binding</keyword>
<evidence type="ECO:0000313" key="7">
    <source>
        <dbReference type="Proteomes" id="UP000192569"/>
    </source>
</evidence>
<dbReference type="InterPro" id="IPR036594">
    <property type="entry name" value="Meth_synthase_dom"/>
</dbReference>
<dbReference type="STRING" id="698762.SAMN00808754_0634"/>
<dbReference type="Gene3D" id="1.10.1240.10">
    <property type="entry name" value="Methionine synthase domain"/>
    <property type="match status" value="1"/>
</dbReference>
<dbReference type="PANTHER" id="PTHR45833">
    <property type="entry name" value="METHIONINE SYNTHASE"/>
    <property type="match status" value="1"/>
</dbReference>
<dbReference type="GO" id="GO:0031419">
    <property type="term" value="F:cobalamin binding"/>
    <property type="evidence" value="ECO:0007669"/>
    <property type="project" value="InterPro"/>
</dbReference>
<protein>
    <submittedName>
        <fullName evidence="6">5-methyltetrahydrofolate--homocysteine methyltransferase</fullName>
    </submittedName>
</protein>
<dbReference type="GO" id="GO:0008705">
    <property type="term" value="F:methionine synthase activity"/>
    <property type="evidence" value="ECO:0007669"/>
    <property type="project" value="TreeGrafter"/>
</dbReference>
<dbReference type="PROSITE" id="PS51337">
    <property type="entry name" value="B12_BINDING_NTER"/>
    <property type="match status" value="1"/>
</dbReference>
<dbReference type="FunFam" id="3.40.50.280:FF:000003">
    <property type="entry name" value="Dimethylamine methyltransferase corrinoid protein"/>
    <property type="match status" value="1"/>
</dbReference>
<keyword evidence="3" id="KW-0170">Cobalt</keyword>
<keyword evidence="6" id="KW-0489">Methyltransferase</keyword>
<dbReference type="Pfam" id="PF02310">
    <property type="entry name" value="B12-binding"/>
    <property type="match status" value="1"/>
</dbReference>
<dbReference type="InterPro" id="IPR003759">
    <property type="entry name" value="Cbl-bd_cap"/>
</dbReference>
<evidence type="ECO:0000259" key="4">
    <source>
        <dbReference type="PROSITE" id="PS51332"/>
    </source>
</evidence>